<evidence type="ECO:0000256" key="6">
    <source>
        <dbReference type="ARBA" id="ARBA00023136"/>
    </source>
</evidence>
<keyword evidence="6 9" id="KW-0472">Membrane</keyword>
<dbReference type="EMBL" id="NKHZ01000088">
    <property type="protein sequence ID" value="PNS14369.1"/>
    <property type="molecule type" value="Genomic_DNA"/>
</dbReference>
<keyword evidence="3 7" id="KW-0813">Transport</keyword>
<comment type="similarity">
    <text evidence="2 7">Belongs to the major facilitator superfamily. Sugar transporter (TC 2.A.1.1) family.</text>
</comment>
<reference evidence="11 12" key="1">
    <citation type="submission" date="2017-06" db="EMBL/GenBank/DDBJ databases">
        <title>Draft genome sequence of a variant of Elsinoe murrayae.</title>
        <authorList>
            <person name="Cheng Q."/>
        </authorList>
    </citation>
    <scope>NUCLEOTIDE SEQUENCE [LARGE SCALE GENOMIC DNA]</scope>
    <source>
        <strain evidence="11 12">CQ-2017a</strain>
    </source>
</reference>
<feature type="transmembrane region" description="Helical" evidence="9">
    <location>
        <begin position="183"/>
        <end position="202"/>
    </location>
</feature>
<dbReference type="NCBIfam" id="TIGR00879">
    <property type="entry name" value="SP"/>
    <property type="match status" value="1"/>
</dbReference>
<evidence type="ECO:0000256" key="5">
    <source>
        <dbReference type="ARBA" id="ARBA00022989"/>
    </source>
</evidence>
<comment type="caution">
    <text evidence="11">The sequence shown here is derived from an EMBL/GenBank/DDBJ whole genome shotgun (WGS) entry which is preliminary data.</text>
</comment>
<dbReference type="STRING" id="2082308.A0A2K1QHI3"/>
<feature type="transmembrane region" description="Helical" evidence="9">
    <location>
        <begin position="371"/>
        <end position="395"/>
    </location>
</feature>
<dbReference type="SUPFAM" id="SSF103473">
    <property type="entry name" value="MFS general substrate transporter"/>
    <property type="match status" value="1"/>
</dbReference>
<feature type="transmembrane region" description="Helical" evidence="9">
    <location>
        <begin position="61"/>
        <end position="83"/>
    </location>
</feature>
<evidence type="ECO:0000256" key="8">
    <source>
        <dbReference type="SAM" id="MobiDB-lite"/>
    </source>
</evidence>
<feature type="transmembrane region" description="Helical" evidence="9">
    <location>
        <begin position="90"/>
        <end position="109"/>
    </location>
</feature>
<dbReference type="GO" id="GO:0005351">
    <property type="term" value="F:carbohydrate:proton symporter activity"/>
    <property type="evidence" value="ECO:0007669"/>
    <property type="project" value="TreeGrafter"/>
</dbReference>
<feature type="transmembrane region" description="Helical" evidence="9">
    <location>
        <begin position="310"/>
        <end position="331"/>
    </location>
</feature>
<feature type="transmembrane region" description="Helical" evidence="9">
    <location>
        <begin position="115"/>
        <end position="137"/>
    </location>
</feature>
<dbReference type="FunCoup" id="A0A2K1QHI3">
    <property type="interactions" value="182"/>
</dbReference>
<dbReference type="Proteomes" id="UP000243797">
    <property type="component" value="Unassembled WGS sequence"/>
</dbReference>
<dbReference type="OrthoDB" id="6612291at2759"/>
<dbReference type="InterPro" id="IPR005828">
    <property type="entry name" value="MFS_sugar_transport-like"/>
</dbReference>
<feature type="domain" description="Major facilitator superfamily (MFS) profile" evidence="10">
    <location>
        <begin position="21"/>
        <end position="464"/>
    </location>
</feature>
<feature type="transmembrane region" description="Helical" evidence="9">
    <location>
        <begin position="149"/>
        <end position="171"/>
    </location>
</feature>
<accession>A0A2K1QHI3</accession>
<dbReference type="PROSITE" id="PS00216">
    <property type="entry name" value="SUGAR_TRANSPORT_1"/>
    <property type="match status" value="2"/>
</dbReference>
<evidence type="ECO:0000256" key="4">
    <source>
        <dbReference type="ARBA" id="ARBA00022692"/>
    </source>
</evidence>
<evidence type="ECO:0000313" key="12">
    <source>
        <dbReference type="Proteomes" id="UP000243797"/>
    </source>
</evidence>
<feature type="transmembrane region" description="Helical" evidence="9">
    <location>
        <begin position="407"/>
        <end position="430"/>
    </location>
</feature>
<dbReference type="Pfam" id="PF00083">
    <property type="entry name" value="Sugar_tr"/>
    <property type="match status" value="1"/>
</dbReference>
<evidence type="ECO:0000256" key="3">
    <source>
        <dbReference type="ARBA" id="ARBA00022448"/>
    </source>
</evidence>
<dbReference type="InterPro" id="IPR050360">
    <property type="entry name" value="MFS_Sugar_Transporters"/>
</dbReference>
<evidence type="ECO:0000256" key="7">
    <source>
        <dbReference type="RuleBase" id="RU003346"/>
    </source>
</evidence>
<evidence type="ECO:0000259" key="10">
    <source>
        <dbReference type="PROSITE" id="PS50850"/>
    </source>
</evidence>
<feature type="compositionally biased region" description="Basic and acidic residues" evidence="8">
    <location>
        <begin position="524"/>
        <end position="538"/>
    </location>
</feature>
<organism evidence="11 12">
    <name type="scientific">Sphaceloma murrayae</name>
    <dbReference type="NCBI Taxonomy" id="2082308"/>
    <lineage>
        <taxon>Eukaryota</taxon>
        <taxon>Fungi</taxon>
        <taxon>Dikarya</taxon>
        <taxon>Ascomycota</taxon>
        <taxon>Pezizomycotina</taxon>
        <taxon>Dothideomycetes</taxon>
        <taxon>Dothideomycetidae</taxon>
        <taxon>Myriangiales</taxon>
        <taxon>Elsinoaceae</taxon>
        <taxon>Sphaceloma</taxon>
    </lineage>
</organism>
<dbReference type="Gene3D" id="1.20.1250.20">
    <property type="entry name" value="MFS general substrate transporter like domains"/>
    <property type="match status" value="1"/>
</dbReference>
<name>A0A2K1QHI3_9PEZI</name>
<keyword evidence="4 9" id="KW-0812">Transmembrane</keyword>
<dbReference type="CDD" id="cd17356">
    <property type="entry name" value="MFS_HXT"/>
    <property type="match status" value="1"/>
</dbReference>
<dbReference type="PROSITE" id="PS00217">
    <property type="entry name" value="SUGAR_TRANSPORT_2"/>
    <property type="match status" value="1"/>
</dbReference>
<evidence type="ECO:0000313" key="11">
    <source>
        <dbReference type="EMBL" id="PNS14369.1"/>
    </source>
</evidence>
<dbReference type="PROSITE" id="PS50850">
    <property type="entry name" value="MFS"/>
    <property type="match status" value="1"/>
</dbReference>
<keyword evidence="12" id="KW-1185">Reference proteome</keyword>
<dbReference type="GO" id="GO:0016020">
    <property type="term" value="C:membrane"/>
    <property type="evidence" value="ECO:0007669"/>
    <property type="project" value="UniProtKB-SubCell"/>
</dbReference>
<dbReference type="InterPro" id="IPR036259">
    <property type="entry name" value="MFS_trans_sf"/>
</dbReference>
<dbReference type="FunFam" id="1.20.1250.20:FF:000134">
    <property type="entry name" value="MFS sugar transporter protein"/>
    <property type="match status" value="1"/>
</dbReference>
<proteinExistence type="inferred from homology"/>
<dbReference type="InterPro" id="IPR005829">
    <property type="entry name" value="Sugar_transporter_CS"/>
</dbReference>
<evidence type="ECO:0000256" key="9">
    <source>
        <dbReference type="SAM" id="Phobius"/>
    </source>
</evidence>
<keyword evidence="5 9" id="KW-1133">Transmembrane helix</keyword>
<dbReference type="PANTHER" id="PTHR48022:SF17">
    <property type="entry name" value="HEXOSE TRANSPORTER"/>
    <property type="match status" value="1"/>
</dbReference>
<dbReference type="PRINTS" id="PR00171">
    <property type="entry name" value="SUGRTRNSPORT"/>
</dbReference>
<gene>
    <name evidence="11" type="ORF">CAC42_6882</name>
</gene>
<evidence type="ECO:0000256" key="2">
    <source>
        <dbReference type="ARBA" id="ARBA00010992"/>
    </source>
</evidence>
<protein>
    <recommendedName>
        <fullName evidence="10">Major facilitator superfamily (MFS) profile domain-containing protein</fullName>
    </recommendedName>
</protein>
<sequence length="538" mass="59199">MKLTIKRPEGEAGAAWPAICIGLFVAFGGVLFGYDTGTISGIQEMDYWVREFEDPAARGRISLIVSVLSIGTFVGALSAGFVADIIGRRWGLILACAAPFHLGVALQTAATEDNLFIAGRFFAGLGVGLVSAQIPMYQSETLPKWIRGPVVGTYQFAITIGLFLAALVNYATRLRNDSGSYRIPLAIQFAWSLILIGGLLFLPETPRYLIKSDKHEAAAKALSRVRRLPVEHESIQEELAEYEAAHRYEMSIGQSGWMELITGPVKKRLFTGVALQALQQLAGINFIFYFGTTFFRRAGFGEEPGQVNPFIIQVITNVVNVVSTLPGLWAVEALGRRTLLMIGAIGMGVCQYIVAILGVTVDESNRAGQNALIAFVCFYIFFFAASWGPVAWVVTGEIFPLRYRAKGLSITTATNWFFNWLLAFITPYLVGEQYANMGTNVFWIWGGFCWIAVAFVYCFIYETKGLSLEEVDALYNTVSKAWKSREYRPAIKFSEVARSGSLGNGVSFAEAAEQYKRKQSLATSEKEGETDRNESAAV</sequence>
<dbReference type="InParanoid" id="A0A2K1QHI3"/>
<dbReference type="InterPro" id="IPR020846">
    <property type="entry name" value="MFS_dom"/>
</dbReference>
<comment type="subcellular location">
    <subcellularLocation>
        <location evidence="1">Membrane</location>
        <topology evidence="1">Multi-pass membrane protein</topology>
    </subcellularLocation>
</comment>
<dbReference type="AlphaFoldDB" id="A0A2K1QHI3"/>
<dbReference type="InterPro" id="IPR003663">
    <property type="entry name" value="Sugar/inositol_transpt"/>
</dbReference>
<feature type="transmembrane region" description="Helical" evidence="9">
    <location>
        <begin position="338"/>
        <end position="359"/>
    </location>
</feature>
<evidence type="ECO:0000256" key="1">
    <source>
        <dbReference type="ARBA" id="ARBA00004141"/>
    </source>
</evidence>
<feature type="transmembrane region" description="Helical" evidence="9">
    <location>
        <begin position="12"/>
        <end position="34"/>
    </location>
</feature>
<feature type="region of interest" description="Disordered" evidence="8">
    <location>
        <begin position="515"/>
        <end position="538"/>
    </location>
</feature>
<feature type="transmembrane region" description="Helical" evidence="9">
    <location>
        <begin position="269"/>
        <end position="290"/>
    </location>
</feature>
<feature type="transmembrane region" description="Helical" evidence="9">
    <location>
        <begin position="442"/>
        <end position="460"/>
    </location>
</feature>
<dbReference type="PANTHER" id="PTHR48022">
    <property type="entry name" value="PLASTIDIC GLUCOSE TRANSPORTER 4"/>
    <property type="match status" value="1"/>
</dbReference>